<proteinExistence type="predicted"/>
<evidence type="ECO:0000256" key="1">
    <source>
        <dbReference type="SAM" id="MobiDB-lite"/>
    </source>
</evidence>
<feature type="compositionally biased region" description="Polar residues" evidence="1">
    <location>
        <begin position="59"/>
        <end position="71"/>
    </location>
</feature>
<protein>
    <submittedName>
        <fullName evidence="2">Uncharacterized protein</fullName>
    </submittedName>
</protein>
<evidence type="ECO:0000313" key="2">
    <source>
        <dbReference type="EMBL" id="KAF7269951.1"/>
    </source>
</evidence>
<feature type="compositionally biased region" description="Polar residues" evidence="1">
    <location>
        <begin position="88"/>
        <end position="100"/>
    </location>
</feature>
<evidence type="ECO:0000313" key="3">
    <source>
        <dbReference type="Proteomes" id="UP000625711"/>
    </source>
</evidence>
<gene>
    <name evidence="2" type="ORF">GWI33_017041</name>
</gene>
<comment type="caution">
    <text evidence="2">The sequence shown here is derived from an EMBL/GenBank/DDBJ whole genome shotgun (WGS) entry which is preliminary data.</text>
</comment>
<keyword evidence="3" id="KW-1185">Reference proteome</keyword>
<accession>A0A834M2R9</accession>
<feature type="region of interest" description="Disordered" evidence="1">
    <location>
        <begin position="30"/>
        <end position="100"/>
    </location>
</feature>
<sequence>MALFFLFTVIKTSLNNIRFISAISDRWSKQPTKIAKQERRDMGQYPFIRIGPTVRPQGRLQQGTPQSPENQEPSDDQQAHQLVALLDSSPTPNLTEQSLK</sequence>
<name>A0A834M2R9_RHYFE</name>
<dbReference type="Proteomes" id="UP000625711">
    <property type="component" value="Unassembled WGS sequence"/>
</dbReference>
<dbReference type="EMBL" id="JAACXV010014155">
    <property type="protein sequence ID" value="KAF7269951.1"/>
    <property type="molecule type" value="Genomic_DNA"/>
</dbReference>
<organism evidence="2 3">
    <name type="scientific">Rhynchophorus ferrugineus</name>
    <name type="common">Red palm weevil</name>
    <name type="synonym">Curculio ferrugineus</name>
    <dbReference type="NCBI Taxonomy" id="354439"/>
    <lineage>
        <taxon>Eukaryota</taxon>
        <taxon>Metazoa</taxon>
        <taxon>Ecdysozoa</taxon>
        <taxon>Arthropoda</taxon>
        <taxon>Hexapoda</taxon>
        <taxon>Insecta</taxon>
        <taxon>Pterygota</taxon>
        <taxon>Neoptera</taxon>
        <taxon>Endopterygota</taxon>
        <taxon>Coleoptera</taxon>
        <taxon>Polyphaga</taxon>
        <taxon>Cucujiformia</taxon>
        <taxon>Curculionidae</taxon>
        <taxon>Dryophthorinae</taxon>
        <taxon>Rhynchophorus</taxon>
    </lineage>
</organism>
<reference evidence="2" key="1">
    <citation type="submission" date="2020-08" db="EMBL/GenBank/DDBJ databases">
        <title>Genome sequencing and assembly of the red palm weevil Rhynchophorus ferrugineus.</title>
        <authorList>
            <person name="Dias G.B."/>
            <person name="Bergman C.M."/>
            <person name="Manee M."/>
        </authorList>
    </citation>
    <scope>NUCLEOTIDE SEQUENCE</scope>
    <source>
        <strain evidence="2">AA-2017</strain>
        <tissue evidence="2">Whole larva</tissue>
    </source>
</reference>
<dbReference type="AlphaFoldDB" id="A0A834M2R9"/>